<comment type="subcellular location">
    <subcellularLocation>
        <location evidence="1">Spore core</location>
    </subcellularLocation>
</comment>
<proteinExistence type="inferred from homology"/>
<accession>A0A162QJP4</accession>
<evidence type="ECO:0000256" key="3">
    <source>
        <dbReference type="ARBA" id="ARBA00022969"/>
    </source>
</evidence>
<organism evidence="4 5">
    <name type="scientific">Clostridium magnum DSM 2767</name>
    <dbReference type="NCBI Taxonomy" id="1121326"/>
    <lineage>
        <taxon>Bacteria</taxon>
        <taxon>Bacillati</taxon>
        <taxon>Bacillota</taxon>
        <taxon>Clostridia</taxon>
        <taxon>Eubacteriales</taxon>
        <taxon>Clostridiaceae</taxon>
        <taxon>Clostridium</taxon>
    </lineage>
</organism>
<dbReference type="AlphaFoldDB" id="A0A162QJP4"/>
<evidence type="ECO:0000256" key="1">
    <source>
        <dbReference type="ARBA" id="ARBA00004288"/>
    </source>
</evidence>
<evidence type="ECO:0000313" key="5">
    <source>
        <dbReference type="Proteomes" id="UP000076603"/>
    </source>
</evidence>
<dbReference type="GO" id="GO:0030436">
    <property type="term" value="P:asexual sporulation"/>
    <property type="evidence" value="ECO:0007669"/>
    <property type="project" value="InterPro"/>
</dbReference>
<keyword evidence="3" id="KW-0749">Sporulation</keyword>
<gene>
    <name evidence="4" type="primary">sspH_2</name>
    <name evidence="4" type="ORF">CLMAG_61020</name>
</gene>
<protein>
    <submittedName>
        <fullName evidence="4">Small, acid-soluble spore protein H</fullName>
    </submittedName>
</protein>
<comment type="similarity">
    <text evidence="2">Belongs to the SspH family.</text>
</comment>
<sequence>MDINRANEIASSPDMASVTYNGTPIYIESVNLDKGMAYVYPLNQPDKIQEVSVDSR</sequence>
<dbReference type="OrthoDB" id="1683648at2"/>
<dbReference type="NCBIfam" id="TIGR02861">
    <property type="entry name" value="SASP_H"/>
    <property type="match status" value="1"/>
</dbReference>
<dbReference type="PATRIC" id="fig|1121326.3.peg.6166"/>
<keyword evidence="5" id="KW-1185">Reference proteome</keyword>
<dbReference type="EMBL" id="LWAE01000016">
    <property type="protein sequence ID" value="KZL88609.1"/>
    <property type="molecule type" value="Genomic_DNA"/>
</dbReference>
<reference evidence="4 5" key="1">
    <citation type="submission" date="2016-04" db="EMBL/GenBank/DDBJ databases">
        <title>Genome sequence of Clostridium magnum DSM 2767.</title>
        <authorList>
            <person name="Poehlein A."/>
            <person name="Uhlig R."/>
            <person name="Fischer R."/>
            <person name="Bahl H."/>
            <person name="Daniel R."/>
        </authorList>
    </citation>
    <scope>NUCLEOTIDE SEQUENCE [LARGE SCALE GENOMIC DNA]</scope>
    <source>
        <strain evidence="4 5">DSM 2767</strain>
    </source>
</reference>
<name>A0A162QJP4_9CLOT</name>
<dbReference type="GO" id="GO:0030435">
    <property type="term" value="P:sporulation resulting in formation of a cellular spore"/>
    <property type="evidence" value="ECO:0007669"/>
    <property type="project" value="UniProtKB-KW"/>
</dbReference>
<dbReference type="InterPro" id="IPR012610">
    <property type="entry name" value="SASP_SspH"/>
</dbReference>
<dbReference type="Pfam" id="PF08141">
    <property type="entry name" value="SspH"/>
    <property type="match status" value="1"/>
</dbReference>
<dbReference type="Proteomes" id="UP000076603">
    <property type="component" value="Unassembled WGS sequence"/>
</dbReference>
<evidence type="ECO:0000256" key="2">
    <source>
        <dbReference type="ARBA" id="ARBA00006573"/>
    </source>
</evidence>
<dbReference type="GO" id="GO:0042601">
    <property type="term" value="C:endospore-forming forespore"/>
    <property type="evidence" value="ECO:0007669"/>
    <property type="project" value="InterPro"/>
</dbReference>
<dbReference type="STRING" id="1121326.CLMAG_61020"/>
<evidence type="ECO:0000313" key="4">
    <source>
        <dbReference type="EMBL" id="KZL88609.1"/>
    </source>
</evidence>
<dbReference type="RefSeq" id="WP_073393363.1">
    <property type="nucleotide sequence ID" value="NZ_FQXL01000037.1"/>
</dbReference>
<comment type="caution">
    <text evidence="4">The sequence shown here is derived from an EMBL/GenBank/DDBJ whole genome shotgun (WGS) entry which is preliminary data.</text>
</comment>